<dbReference type="EMBL" id="MPOG01000007">
    <property type="protein sequence ID" value="OOH96684.1"/>
    <property type="molecule type" value="Genomic_DNA"/>
</dbReference>
<dbReference type="InterPro" id="IPR011249">
    <property type="entry name" value="Metalloenz_LuxS/M16"/>
</dbReference>
<keyword evidence="4" id="KW-1185">Reference proteome</keyword>
<feature type="domain" description="Peptidase M16 C-terminal" evidence="2">
    <location>
        <begin position="200"/>
        <end position="377"/>
    </location>
</feature>
<sequence length="682" mass="74498">MKKNITYTAAAILFAGMLSAQTIDINAMPKPGPTPSINITSPQSFKLSNGLTVFIVENHKLPRVNVTLSMDRPPIYEGNIAGVNSIMASQLGNGTTKMSKDDFNKRVDFLGATVRFSSGGAFANSLSKFFPEVLSLMADAAVNPKFSAEEVQKSKDRALENLKNNEKNAQFIASKVSSAVTYGKNTARGEFQTEETVKAIQLNDVQDSYNKYFTPNNAYLVVVGDVKYSEAKSLIEKNFNSWKKSNFVIPNVEPAKNVAKTEIDVIDVPTAVQSVVSFNNITTLKMKDPQYFSAKIANYILGGGGEGRLFMNLREKNGFTYGAYSSLSTYKYAPTFTAYSSVRNDVTDKAVKEFVNELNGILTTIKPEELANAKAKLKGDFIRSMEKPETVAGFAINTVVDGLPKDFYNNYLKSIDKVTLADVQNAAKTNILPNQSRVFIAGKTSDIADGLEKLGYPVNYYDRNANKIQKPAVQKVDASVSAASVAEKYINAIGGKALLEKQTSMAMEGSAKMQGMDLTLKTTKAIGGKQLNEIIAMGTTFQKIVFDGKEGYMMAQGNKAPLPADMKADMAKSTALFEELDFAKKPELKVSGIEKIGGEDSYVIKNGTTTYYYSVKTGLKTGETKTMKAGGQEMTIPTVYSNYQDVNGIKLPFTLTQSMMGQDMVTNVKSYTFNTAKDSDFK</sequence>
<feature type="chain" id="PRO_5010708511" evidence="1">
    <location>
        <begin position="21"/>
        <end position="682"/>
    </location>
</feature>
<dbReference type="InterPro" id="IPR050361">
    <property type="entry name" value="MPP/UQCRC_Complex"/>
</dbReference>
<reference evidence="3 4" key="1">
    <citation type="submission" date="2016-11" db="EMBL/GenBank/DDBJ databases">
        <title>Genome sequence and comparative genomic analysis of clinical strain Elizabethkingia meningoseptica 61421 PRCM.</title>
        <authorList>
            <person name="Wang M."/>
            <person name="Hu S."/>
            <person name="Cao L."/>
            <person name="Jiang T."/>
            <person name="Zhou Y."/>
            <person name="Ming D."/>
        </authorList>
    </citation>
    <scope>NUCLEOTIDE SEQUENCE [LARGE SCALE GENOMIC DNA]</scope>
    <source>
        <strain evidence="3 4">61421 PRCM</strain>
    </source>
</reference>
<dbReference type="Pfam" id="PF05193">
    <property type="entry name" value="Peptidase_M16_C"/>
    <property type="match status" value="1"/>
</dbReference>
<protein>
    <submittedName>
        <fullName evidence="3">Peptidase M16</fullName>
    </submittedName>
</protein>
<comment type="caution">
    <text evidence="3">The sequence shown here is derived from an EMBL/GenBank/DDBJ whole genome shotgun (WGS) entry which is preliminary data.</text>
</comment>
<name>A0A1V3U1Y8_ELIME</name>
<evidence type="ECO:0000259" key="2">
    <source>
        <dbReference type="Pfam" id="PF05193"/>
    </source>
</evidence>
<dbReference type="SUPFAM" id="SSF63411">
    <property type="entry name" value="LuxS/MPP-like metallohydrolase"/>
    <property type="match status" value="2"/>
</dbReference>
<dbReference type="Gene3D" id="3.30.830.10">
    <property type="entry name" value="Metalloenzyme, LuxS/M16 peptidase-like"/>
    <property type="match status" value="2"/>
</dbReference>
<keyword evidence="1" id="KW-0732">Signal</keyword>
<dbReference type="eggNOG" id="COG0612">
    <property type="taxonomic scope" value="Bacteria"/>
</dbReference>
<evidence type="ECO:0000256" key="1">
    <source>
        <dbReference type="SAM" id="SignalP"/>
    </source>
</evidence>
<accession>A0A1V3U1Y8</accession>
<dbReference type="Proteomes" id="UP000188947">
    <property type="component" value="Unassembled WGS sequence"/>
</dbReference>
<dbReference type="RefSeq" id="WP_069214422.1">
    <property type="nucleotide sequence ID" value="NZ_CP016378.1"/>
</dbReference>
<feature type="signal peptide" evidence="1">
    <location>
        <begin position="1"/>
        <end position="20"/>
    </location>
</feature>
<organism evidence="3 4">
    <name type="scientific">Elizabethkingia meningoseptica</name>
    <name type="common">Chryseobacterium meningosepticum</name>
    <dbReference type="NCBI Taxonomy" id="238"/>
    <lineage>
        <taxon>Bacteria</taxon>
        <taxon>Pseudomonadati</taxon>
        <taxon>Bacteroidota</taxon>
        <taxon>Flavobacteriia</taxon>
        <taxon>Flavobacteriales</taxon>
        <taxon>Weeksellaceae</taxon>
        <taxon>Elizabethkingia</taxon>
    </lineage>
</organism>
<dbReference type="PANTHER" id="PTHR11851">
    <property type="entry name" value="METALLOPROTEASE"/>
    <property type="match status" value="1"/>
</dbReference>
<proteinExistence type="predicted"/>
<dbReference type="GO" id="GO:0046872">
    <property type="term" value="F:metal ion binding"/>
    <property type="evidence" value="ECO:0007669"/>
    <property type="project" value="InterPro"/>
</dbReference>
<evidence type="ECO:0000313" key="4">
    <source>
        <dbReference type="Proteomes" id="UP000188947"/>
    </source>
</evidence>
<evidence type="ECO:0000313" key="3">
    <source>
        <dbReference type="EMBL" id="OOH96684.1"/>
    </source>
</evidence>
<dbReference type="OrthoDB" id="9811314at2"/>
<gene>
    <name evidence="3" type="ORF">BMF97_05280</name>
</gene>
<dbReference type="InterPro" id="IPR007863">
    <property type="entry name" value="Peptidase_M16_C"/>
</dbReference>
<dbReference type="AlphaFoldDB" id="A0A1V3U1Y8"/>
<dbReference type="STRING" id="238.BBD35_16830"/>